<evidence type="ECO:0000256" key="1">
    <source>
        <dbReference type="SAM" id="MobiDB-lite"/>
    </source>
</evidence>
<dbReference type="PANTHER" id="PTHR40535">
    <property type="entry name" value="CHROMOSOME UNDETERMINED SCAFFOLD_9, WHOLE GENOME SHOTGUN SEQUENCE"/>
    <property type="match status" value="1"/>
</dbReference>
<feature type="signal peptide" evidence="3">
    <location>
        <begin position="1"/>
        <end position="22"/>
    </location>
</feature>
<keyword evidence="2" id="KW-0472">Membrane</keyword>
<protein>
    <submittedName>
        <fullName evidence="4">Uncharacterized protein</fullName>
    </submittedName>
</protein>
<feature type="transmembrane region" description="Helical" evidence="2">
    <location>
        <begin position="159"/>
        <end position="177"/>
    </location>
</feature>
<feature type="transmembrane region" description="Helical" evidence="2">
    <location>
        <begin position="482"/>
        <end position="503"/>
    </location>
</feature>
<evidence type="ECO:0000313" key="4">
    <source>
        <dbReference type="EMBL" id="CAE2276280.1"/>
    </source>
</evidence>
<feature type="transmembrane region" description="Helical" evidence="2">
    <location>
        <begin position="50"/>
        <end position="70"/>
    </location>
</feature>
<keyword evidence="2" id="KW-1133">Transmembrane helix</keyword>
<keyword evidence="2" id="KW-0812">Transmembrane</keyword>
<feature type="compositionally biased region" description="Acidic residues" evidence="1">
    <location>
        <begin position="333"/>
        <end position="342"/>
    </location>
</feature>
<name>A0A7S4JW58_9STRA</name>
<feature type="transmembrane region" description="Helical" evidence="2">
    <location>
        <begin position="82"/>
        <end position="100"/>
    </location>
</feature>
<feature type="compositionally biased region" description="Basic and acidic residues" evidence="1">
    <location>
        <begin position="319"/>
        <end position="332"/>
    </location>
</feature>
<feature type="chain" id="PRO_5031494214" evidence="3">
    <location>
        <begin position="23"/>
        <end position="741"/>
    </location>
</feature>
<feature type="compositionally biased region" description="Basic and acidic residues" evidence="1">
    <location>
        <begin position="343"/>
        <end position="358"/>
    </location>
</feature>
<feature type="transmembrane region" description="Helical" evidence="2">
    <location>
        <begin position="189"/>
        <end position="208"/>
    </location>
</feature>
<sequence>MPVNFSWAMFSLFAWLVPHVSIEVGQYRRSLSFWLGVNFREGKRVVSKHALIAIVSALLVIIGTAIGVALTTKELDPNMINIIEGMSLFLAAVVTLILSLKSPKWIGVYYSRKRAAPQPLFQCTKVLAFNVRWSIWRLFCRVYFSLLPFYCSANAAKITVSMIAGLAFGFLMDYIIYLGRRKRETSPSIMWAMGMAFFLVIWSCALFQKGTRFIDTVWGRNEWKGSKNVLLGVISAILWFFMSLFVHCYLWLRTKRMVEEVGLGNGVLKGYLAPAHTRKGERLATSLFKEMLVSYRKRRSQESTPGKMMLKQTPALATVKEHGEEGSDGEKADDLEDANEDFGDAREDGFDTEQKEQPELFDVITDDDDELAKTADSAGLGIVAVSLNVIRSTNDSGRAKACNSTNNGTDGVNACISTNDDGGGVHLSNKTFASTPSKLSSIHEEAEEDNSEPPTACSLIGKKCCGCKQNEWKERSLTEKTIVIIEWILWVGIAAGFTFFTIINIGAQAQVASVNRWYPIAEAAIYTDMDLGAVCAINEAAFRPNSIITTFSSKEDANAAGFKVLHCGACGACSTWHNLRLEWWTRNYLAAESARCAKKSLLGGRNAVYECLMKEPIQFDAACSECWTDDIICTKNNCAFIYLQSQLINKVGKFDVAPGEITSATCEEAHCEMDPAPGVQGFVNCSGATRRRMSITSTIKRPPEQQCNIGQVNWTDFFGPCCDSVDNFYPAMANVRADEMR</sequence>
<organism evidence="4">
    <name type="scientific">Odontella aurita</name>
    <dbReference type="NCBI Taxonomy" id="265563"/>
    <lineage>
        <taxon>Eukaryota</taxon>
        <taxon>Sar</taxon>
        <taxon>Stramenopiles</taxon>
        <taxon>Ochrophyta</taxon>
        <taxon>Bacillariophyta</taxon>
        <taxon>Mediophyceae</taxon>
        <taxon>Biddulphiophycidae</taxon>
        <taxon>Eupodiscales</taxon>
        <taxon>Odontellaceae</taxon>
        <taxon>Odontella</taxon>
    </lineage>
</organism>
<feature type="transmembrane region" description="Helical" evidence="2">
    <location>
        <begin position="228"/>
        <end position="252"/>
    </location>
</feature>
<keyword evidence="3" id="KW-0732">Signal</keyword>
<dbReference type="EMBL" id="HBKQ01050790">
    <property type="protein sequence ID" value="CAE2276280.1"/>
    <property type="molecule type" value="Transcribed_RNA"/>
</dbReference>
<feature type="region of interest" description="Disordered" evidence="1">
    <location>
        <begin position="319"/>
        <end position="360"/>
    </location>
</feature>
<evidence type="ECO:0000256" key="2">
    <source>
        <dbReference type="SAM" id="Phobius"/>
    </source>
</evidence>
<evidence type="ECO:0000256" key="3">
    <source>
        <dbReference type="SAM" id="SignalP"/>
    </source>
</evidence>
<dbReference type="AlphaFoldDB" id="A0A7S4JW58"/>
<accession>A0A7S4JW58</accession>
<dbReference type="PANTHER" id="PTHR40535:SF1">
    <property type="entry name" value="CHROMOSOME UNDETERMINED SCAFFOLD_9, WHOLE GENOME SHOTGUN SEQUENCE"/>
    <property type="match status" value="1"/>
</dbReference>
<gene>
    <name evidence="4" type="ORF">OAUR00152_LOCUS35037</name>
</gene>
<reference evidence="4" key="1">
    <citation type="submission" date="2021-01" db="EMBL/GenBank/DDBJ databases">
        <authorList>
            <person name="Corre E."/>
            <person name="Pelletier E."/>
            <person name="Niang G."/>
            <person name="Scheremetjew M."/>
            <person name="Finn R."/>
            <person name="Kale V."/>
            <person name="Holt S."/>
            <person name="Cochrane G."/>
            <person name="Meng A."/>
            <person name="Brown T."/>
            <person name="Cohen L."/>
        </authorList>
    </citation>
    <scope>NUCLEOTIDE SEQUENCE</scope>
    <source>
        <strain evidence="4">Isolate 1302-5</strain>
    </source>
</reference>
<proteinExistence type="predicted"/>